<name>A0A0A9A112_ARUDO</name>
<reference evidence="2" key="1">
    <citation type="submission" date="2014-09" db="EMBL/GenBank/DDBJ databases">
        <authorList>
            <person name="Magalhaes I.L.F."/>
            <person name="Oliveira U."/>
            <person name="Santos F.R."/>
            <person name="Vidigal T.H.D.A."/>
            <person name="Brescovit A.D."/>
            <person name="Santos A.J."/>
        </authorList>
    </citation>
    <scope>NUCLEOTIDE SEQUENCE</scope>
    <source>
        <tissue evidence="2">Shoot tissue taken approximately 20 cm above the soil surface</tissue>
    </source>
</reference>
<sequence length="55" mass="6136">MISVVVLGMDHAVILVMFVPCVQRQVKQEIMVKPNPLKKTVFCPNCFQFCVLGGV</sequence>
<keyword evidence="1" id="KW-0732">Signal</keyword>
<reference evidence="2" key="2">
    <citation type="journal article" date="2015" name="Data Brief">
        <title>Shoot transcriptome of the giant reed, Arundo donax.</title>
        <authorList>
            <person name="Barrero R.A."/>
            <person name="Guerrero F.D."/>
            <person name="Moolhuijzen P."/>
            <person name="Goolsby J.A."/>
            <person name="Tidwell J."/>
            <person name="Bellgard S.E."/>
            <person name="Bellgard M.I."/>
        </authorList>
    </citation>
    <scope>NUCLEOTIDE SEQUENCE</scope>
    <source>
        <tissue evidence="2">Shoot tissue taken approximately 20 cm above the soil surface</tissue>
    </source>
</reference>
<proteinExistence type="predicted"/>
<feature type="signal peptide" evidence="1">
    <location>
        <begin position="1"/>
        <end position="24"/>
    </location>
</feature>
<dbReference type="EMBL" id="GBRH01257163">
    <property type="protein sequence ID" value="JAD40732.1"/>
    <property type="molecule type" value="Transcribed_RNA"/>
</dbReference>
<organism evidence="2">
    <name type="scientific">Arundo donax</name>
    <name type="common">Giant reed</name>
    <name type="synonym">Donax arundinaceus</name>
    <dbReference type="NCBI Taxonomy" id="35708"/>
    <lineage>
        <taxon>Eukaryota</taxon>
        <taxon>Viridiplantae</taxon>
        <taxon>Streptophyta</taxon>
        <taxon>Embryophyta</taxon>
        <taxon>Tracheophyta</taxon>
        <taxon>Spermatophyta</taxon>
        <taxon>Magnoliopsida</taxon>
        <taxon>Liliopsida</taxon>
        <taxon>Poales</taxon>
        <taxon>Poaceae</taxon>
        <taxon>PACMAD clade</taxon>
        <taxon>Arundinoideae</taxon>
        <taxon>Arundineae</taxon>
        <taxon>Arundo</taxon>
    </lineage>
</organism>
<accession>A0A0A9A112</accession>
<evidence type="ECO:0000256" key="1">
    <source>
        <dbReference type="SAM" id="SignalP"/>
    </source>
</evidence>
<dbReference type="AlphaFoldDB" id="A0A0A9A112"/>
<feature type="chain" id="PRO_5002043740" evidence="1">
    <location>
        <begin position="25"/>
        <end position="55"/>
    </location>
</feature>
<protein>
    <submittedName>
        <fullName evidence="2">Uncharacterized protein</fullName>
    </submittedName>
</protein>
<evidence type="ECO:0000313" key="2">
    <source>
        <dbReference type="EMBL" id="JAD40732.1"/>
    </source>
</evidence>